<evidence type="ECO:0000256" key="1">
    <source>
        <dbReference type="SAM" id="MobiDB-lite"/>
    </source>
</evidence>
<dbReference type="AlphaFoldDB" id="A0A8S4DXL6"/>
<dbReference type="SUPFAM" id="SSF50729">
    <property type="entry name" value="PH domain-like"/>
    <property type="match status" value="1"/>
</dbReference>
<dbReference type="GO" id="GO:0005085">
    <property type="term" value="F:guanyl-nucleotide exchange factor activity"/>
    <property type="evidence" value="ECO:0007669"/>
    <property type="project" value="TreeGrafter"/>
</dbReference>
<dbReference type="InterPro" id="IPR051835">
    <property type="entry name" value="RAC1-GEF"/>
</dbReference>
<name>A0A8S4DXL6_PLUXY</name>
<dbReference type="Gene3D" id="2.30.29.30">
    <property type="entry name" value="Pleckstrin-homology domain (PH domain)/Phosphotyrosine-binding domain (PTB)"/>
    <property type="match status" value="1"/>
</dbReference>
<comment type="caution">
    <text evidence="2">The sequence shown here is derived from an EMBL/GenBank/DDBJ whole genome shotgun (WGS) entry which is preliminary data.</text>
</comment>
<feature type="region of interest" description="Disordered" evidence="1">
    <location>
        <begin position="1"/>
        <end position="47"/>
    </location>
</feature>
<organism evidence="2 3">
    <name type="scientific">Plutella xylostella</name>
    <name type="common">Diamondback moth</name>
    <name type="synonym">Plutella maculipennis</name>
    <dbReference type="NCBI Taxonomy" id="51655"/>
    <lineage>
        <taxon>Eukaryota</taxon>
        <taxon>Metazoa</taxon>
        <taxon>Ecdysozoa</taxon>
        <taxon>Arthropoda</taxon>
        <taxon>Hexapoda</taxon>
        <taxon>Insecta</taxon>
        <taxon>Pterygota</taxon>
        <taxon>Neoptera</taxon>
        <taxon>Endopterygota</taxon>
        <taxon>Lepidoptera</taxon>
        <taxon>Glossata</taxon>
        <taxon>Ditrysia</taxon>
        <taxon>Yponomeutoidea</taxon>
        <taxon>Plutellidae</taxon>
        <taxon>Plutella</taxon>
    </lineage>
</organism>
<dbReference type="Proteomes" id="UP000653454">
    <property type="component" value="Unassembled WGS sequence"/>
</dbReference>
<keyword evidence="3" id="KW-1185">Reference proteome</keyword>
<accession>A0A8S4DXL6</accession>
<dbReference type="EMBL" id="CAJHNJ030000010">
    <property type="protein sequence ID" value="CAG9107074.1"/>
    <property type="molecule type" value="Genomic_DNA"/>
</dbReference>
<dbReference type="PANTHER" id="PTHR45858:SF1">
    <property type="entry name" value="FERM DOMAIN-CONTAINING PROTEIN 7"/>
    <property type="match status" value="1"/>
</dbReference>
<sequence length="618" mass="66241">MFPQPFKSQPNSATHKAYNPKLPQPSTNFRISPPDGDSTSPDEDVTVSSASLLLSPRTDRAAPPLCASTPMHGRGNDNCDGKLNGNVDNSIVNHSAVNNGNGPVVSESTHSIDVLSGGESDTGDTLSRSRLNNNSISSGFIATVDRKKRGGGDLAYCIAKQLLMTERTYKRDLQLVTVTWSISVSGLATCHPSLVEALGRPCLALEPLALAQGAFLAALEQAHRAHTPVATRLAGGGAGAAVPRAGAFLAALEQAHRAHSTYSAHSDSACSHAPRWSRRWGGRASRWSLPRRARAGPPRAQYPRASLVEALGRPCLALEPSSPRSSRPTARTVRIVHIVTAPVATRLAGGGAGAAVPRAGAFLAALEQAHRAHINRENEESEPEYKRIAELLYEYLSKSADAYTSYTHRAGALLARLESARRGECAAAAGTVCAAFDCAAPLPLACLLLRPLHALLLYTRRAAELSQIADNKLSSQLHELTARLAEDARGQLRHAENHAALCQLQRDILGYDKLLVADREFLKLGCVFKHSTKGLQQRMLFLFSDMVLMASKASGGAQFRAHLVLPLHSLAMRQEETNCLTLIDGDNMVLKASGLVLPLHSLAMRQEETNCLTLIDGE</sequence>
<dbReference type="PANTHER" id="PTHR45858">
    <property type="entry name" value="FERM DOMAIN CONTAINING PROTEIN"/>
    <property type="match status" value="1"/>
</dbReference>
<feature type="compositionally biased region" description="Polar residues" evidence="1">
    <location>
        <begin position="1"/>
        <end position="14"/>
    </location>
</feature>
<protein>
    <submittedName>
        <fullName evidence="2">(diamondback moth) hypothetical protein</fullName>
    </submittedName>
</protein>
<dbReference type="InterPro" id="IPR011993">
    <property type="entry name" value="PH-like_dom_sf"/>
</dbReference>
<gene>
    <name evidence="2" type="ORF">PLXY2_LOCUS3705</name>
</gene>
<reference evidence="2" key="1">
    <citation type="submission" date="2020-11" db="EMBL/GenBank/DDBJ databases">
        <authorList>
            <person name="Whiteford S."/>
        </authorList>
    </citation>
    <scope>NUCLEOTIDE SEQUENCE</scope>
</reference>
<proteinExistence type="predicted"/>
<evidence type="ECO:0000313" key="3">
    <source>
        <dbReference type="Proteomes" id="UP000653454"/>
    </source>
</evidence>
<evidence type="ECO:0000313" key="2">
    <source>
        <dbReference type="EMBL" id="CAG9107074.1"/>
    </source>
</evidence>